<reference evidence="2" key="1">
    <citation type="submission" date="2016-03" db="EMBL/GenBank/DDBJ databases">
        <authorList>
            <person name="Borrel G."/>
            <person name="Mccann A."/>
            <person name="O'Toole P.W."/>
        </authorList>
    </citation>
    <scope>NUCLEOTIDE SEQUENCE</scope>
    <source>
        <strain evidence="2">183</strain>
    </source>
</reference>
<keyword evidence="1" id="KW-0812">Transmembrane</keyword>
<dbReference type="Proteomes" id="UP000752814">
    <property type="component" value="Unassembled WGS sequence"/>
</dbReference>
<feature type="transmembrane region" description="Helical" evidence="1">
    <location>
        <begin position="138"/>
        <end position="159"/>
    </location>
</feature>
<accession>A0A8J8PE38</accession>
<proteinExistence type="predicted"/>
<name>A0A8J8PE38_9ARCH</name>
<protein>
    <recommendedName>
        <fullName evidence="4">DUF2975 domain-containing protein</fullName>
    </recommendedName>
</protein>
<gene>
    <name evidence="2" type="ORF">A3207_06935</name>
</gene>
<sequence length="168" mass="18941">MNENFNLKRLQTICRYGSYCIIIIMALLLLLAFVVAILLFSPESWQEIIDSGIPEPEIIPIMIILITTSIIMLLVLAIVYKLMKAISKERTPFTIKNVKYIKSISILILIAGLAVPVLENLVMKIAYPEAESSISINFFMVLAAIAMYCLSLVFQYGVYLQNESDQTL</sequence>
<feature type="transmembrane region" description="Helical" evidence="1">
    <location>
        <begin position="58"/>
        <end position="80"/>
    </location>
</feature>
<keyword evidence="1" id="KW-0472">Membrane</keyword>
<dbReference type="EMBL" id="LVVT01000007">
    <property type="protein sequence ID" value="TQS84045.1"/>
    <property type="molecule type" value="Genomic_DNA"/>
</dbReference>
<organism evidence="2 3">
    <name type="scientific">Candidatus Methanomassiliicoccus intestinalis</name>
    <dbReference type="NCBI Taxonomy" id="1406512"/>
    <lineage>
        <taxon>Archaea</taxon>
        <taxon>Methanobacteriati</taxon>
        <taxon>Thermoplasmatota</taxon>
        <taxon>Thermoplasmata</taxon>
        <taxon>Methanomassiliicoccales</taxon>
        <taxon>Methanomassiliicoccaceae</taxon>
        <taxon>Methanomassiliicoccus</taxon>
    </lineage>
</organism>
<dbReference type="AlphaFoldDB" id="A0A8J8PE38"/>
<keyword evidence="1" id="KW-1133">Transmembrane helix</keyword>
<feature type="transmembrane region" description="Helical" evidence="1">
    <location>
        <begin position="16"/>
        <end position="38"/>
    </location>
</feature>
<feature type="transmembrane region" description="Helical" evidence="1">
    <location>
        <begin position="100"/>
        <end position="118"/>
    </location>
</feature>
<evidence type="ECO:0000313" key="3">
    <source>
        <dbReference type="Proteomes" id="UP000752814"/>
    </source>
</evidence>
<dbReference type="Pfam" id="PF11188">
    <property type="entry name" value="DUF2975"/>
    <property type="match status" value="1"/>
</dbReference>
<comment type="caution">
    <text evidence="2">The sequence shown here is derived from an EMBL/GenBank/DDBJ whole genome shotgun (WGS) entry which is preliminary data.</text>
</comment>
<evidence type="ECO:0000256" key="1">
    <source>
        <dbReference type="SAM" id="Phobius"/>
    </source>
</evidence>
<evidence type="ECO:0000313" key="2">
    <source>
        <dbReference type="EMBL" id="TQS84045.1"/>
    </source>
</evidence>
<evidence type="ECO:0008006" key="4">
    <source>
        <dbReference type="Google" id="ProtNLM"/>
    </source>
</evidence>
<dbReference type="RefSeq" id="WP_400195495.1">
    <property type="nucleotide sequence ID" value="NZ_CAYAYE010000026.1"/>
</dbReference>
<dbReference type="InterPro" id="IPR021354">
    <property type="entry name" value="DUF2975"/>
</dbReference>